<dbReference type="Pfam" id="PF17056">
    <property type="entry name" value="KRE1"/>
    <property type="match status" value="1"/>
</dbReference>
<evidence type="ECO:0000313" key="2">
    <source>
        <dbReference type="EMBL" id="OQO14765.1"/>
    </source>
</evidence>
<comment type="caution">
    <text evidence="2">The sequence shown here is derived from an EMBL/GenBank/DDBJ whole genome shotgun (WGS) entry which is preliminary data.</text>
</comment>
<dbReference type="GO" id="GO:0031505">
    <property type="term" value="P:fungal-type cell wall organization"/>
    <property type="evidence" value="ECO:0007669"/>
    <property type="project" value="InterPro"/>
</dbReference>
<proteinExistence type="predicted"/>
<dbReference type="STRING" id="1507870.A0A1V8TTP0"/>
<evidence type="ECO:0000256" key="1">
    <source>
        <dbReference type="SAM" id="SignalP"/>
    </source>
</evidence>
<name>A0A1V8TTP0_9PEZI</name>
<evidence type="ECO:0000313" key="3">
    <source>
        <dbReference type="Proteomes" id="UP000192596"/>
    </source>
</evidence>
<reference evidence="3" key="1">
    <citation type="submission" date="2017-03" db="EMBL/GenBank/DDBJ databases">
        <title>Genomes of endolithic fungi from Antarctica.</title>
        <authorList>
            <person name="Coleine C."/>
            <person name="Masonjones S."/>
            <person name="Stajich J.E."/>
        </authorList>
    </citation>
    <scope>NUCLEOTIDE SEQUENCE [LARGE SCALE GENOMIC DNA]</scope>
    <source>
        <strain evidence="3">CCFEE 5527</strain>
    </source>
</reference>
<feature type="chain" id="PRO_5013093866" evidence="1">
    <location>
        <begin position="19"/>
        <end position="216"/>
    </location>
</feature>
<accession>A0A1V8TTP0</accession>
<dbReference type="OrthoDB" id="5406216at2759"/>
<sequence length="216" mass="22630">MRATLLAPVLAVLSFTSADTLLPSPSAGTSPISDGISAPTLIPMEDASHLQLRQAAPVTNPQATPVAVQAPTVTTNWVRTEINGVVTYVQQAYTQTFAAVPDQWPSPGVGQIGLGTLKSKRGIAPATAEETGLAGRPVEVIMRDVLVKQTLSVLEVVEVLETRTVVEWTTATVWNNGLIAGTGTGYITGARPTAYGTAASALSSGRPFASRYYYFG</sequence>
<dbReference type="Proteomes" id="UP000192596">
    <property type="component" value="Unassembled WGS sequence"/>
</dbReference>
<feature type="signal peptide" evidence="1">
    <location>
        <begin position="1"/>
        <end position="18"/>
    </location>
</feature>
<gene>
    <name evidence="2" type="ORF">B0A48_00147</name>
</gene>
<keyword evidence="1" id="KW-0732">Signal</keyword>
<protein>
    <submittedName>
        <fullName evidence="2">Uncharacterized protein</fullName>
    </submittedName>
</protein>
<keyword evidence="3" id="KW-1185">Reference proteome</keyword>
<dbReference type="EMBL" id="NAJO01000001">
    <property type="protein sequence ID" value="OQO14765.1"/>
    <property type="molecule type" value="Genomic_DNA"/>
</dbReference>
<dbReference type="InParanoid" id="A0A1V8TTP0"/>
<dbReference type="AlphaFoldDB" id="A0A1V8TTP0"/>
<dbReference type="InterPro" id="IPR031452">
    <property type="entry name" value="Kre1"/>
</dbReference>
<organism evidence="2 3">
    <name type="scientific">Cryoendolithus antarcticus</name>
    <dbReference type="NCBI Taxonomy" id="1507870"/>
    <lineage>
        <taxon>Eukaryota</taxon>
        <taxon>Fungi</taxon>
        <taxon>Dikarya</taxon>
        <taxon>Ascomycota</taxon>
        <taxon>Pezizomycotina</taxon>
        <taxon>Dothideomycetes</taxon>
        <taxon>Dothideomycetidae</taxon>
        <taxon>Cladosporiales</taxon>
        <taxon>Cladosporiaceae</taxon>
        <taxon>Cryoendolithus</taxon>
    </lineage>
</organism>